<sequence>MTENGTSNFLENVTSSPYAEECPTTTVSTPYSQSAIGKESNSSKAFLIGAASVTGVCIIFGIGLLYRLHLGRKKAECRIHHNMVYDLEETSRIRENSSVHEEPAEPLYGECSYEDTCYSTLVLRVNNESGREPNTSRQPVFTDDDNIYEFAHCYTRHSDEGQPPNVYITDLIEATE</sequence>
<accession>A0A8W8K128</accession>
<reference evidence="2" key="1">
    <citation type="submission" date="2022-08" db="UniProtKB">
        <authorList>
            <consortium name="EnsemblMetazoa"/>
        </authorList>
    </citation>
    <scope>IDENTIFICATION</scope>
    <source>
        <strain evidence="2">05x7-T-G4-1.051#20</strain>
    </source>
</reference>
<feature type="transmembrane region" description="Helical" evidence="1">
    <location>
        <begin position="45"/>
        <end position="66"/>
    </location>
</feature>
<keyword evidence="3" id="KW-1185">Reference proteome</keyword>
<dbReference type="EnsemblMetazoa" id="G21434.1">
    <property type="protein sequence ID" value="G21434.1:cds"/>
    <property type="gene ID" value="G21434"/>
</dbReference>
<keyword evidence="1" id="KW-1133">Transmembrane helix</keyword>
<evidence type="ECO:0000256" key="1">
    <source>
        <dbReference type="SAM" id="Phobius"/>
    </source>
</evidence>
<protein>
    <submittedName>
        <fullName evidence="2">Uncharacterized protein</fullName>
    </submittedName>
</protein>
<dbReference type="AlphaFoldDB" id="A0A8W8K128"/>
<evidence type="ECO:0000313" key="3">
    <source>
        <dbReference type="Proteomes" id="UP000005408"/>
    </source>
</evidence>
<dbReference type="Proteomes" id="UP000005408">
    <property type="component" value="Unassembled WGS sequence"/>
</dbReference>
<evidence type="ECO:0000313" key="2">
    <source>
        <dbReference type="EnsemblMetazoa" id="G21434.1:cds"/>
    </source>
</evidence>
<proteinExistence type="predicted"/>
<keyword evidence="1" id="KW-0812">Transmembrane</keyword>
<organism evidence="2 3">
    <name type="scientific">Magallana gigas</name>
    <name type="common">Pacific oyster</name>
    <name type="synonym">Crassostrea gigas</name>
    <dbReference type="NCBI Taxonomy" id="29159"/>
    <lineage>
        <taxon>Eukaryota</taxon>
        <taxon>Metazoa</taxon>
        <taxon>Spiralia</taxon>
        <taxon>Lophotrochozoa</taxon>
        <taxon>Mollusca</taxon>
        <taxon>Bivalvia</taxon>
        <taxon>Autobranchia</taxon>
        <taxon>Pteriomorphia</taxon>
        <taxon>Ostreida</taxon>
        <taxon>Ostreoidea</taxon>
        <taxon>Ostreidae</taxon>
        <taxon>Magallana</taxon>
    </lineage>
</organism>
<name>A0A8W8K128_MAGGI</name>
<keyword evidence="1" id="KW-0472">Membrane</keyword>